<evidence type="ECO:0000313" key="1">
    <source>
        <dbReference type="EMBL" id="MBC2473927.1"/>
    </source>
</evidence>
<name>A0AAW3W5L2_CLOBE</name>
<dbReference type="AlphaFoldDB" id="A0AAW3W5L2"/>
<dbReference type="RefSeq" id="WP_171779940.1">
    <property type="nucleotide sequence ID" value="NZ_JABAGV010000007.1"/>
</dbReference>
<dbReference type="EMBL" id="JABAGV010000007">
    <property type="protein sequence ID" value="MBC2473927.1"/>
    <property type="molecule type" value="Genomic_DNA"/>
</dbReference>
<sequence length="255" mass="29413">MDRKEIVKVLGEHFGVKPEYMGVPSFAYQIKTEEETYTIDRAGKITNAKGMELELEDILNPIIEEKTNEVTEEQTEEIQNVPFEIGITMEGHTGITLRNLINMIYSKQELIQKSLGISEDIINEEFVKGINEDGIHTLEEFKKETDNIGKENCKGIKFDFENKRISFKFINEEAETEKIKAYTQFIELLDQSAKELKHASAKVSITDNPKFTFRVFLIRLSMVGDEYKTTRKILLKNLEGNAAFRYGKPEKNIEE</sequence>
<reference evidence="1" key="1">
    <citation type="submission" date="2020-04" db="EMBL/GenBank/DDBJ databases">
        <authorList>
            <person name="Brown S."/>
        </authorList>
    </citation>
    <scope>NUCLEOTIDE SEQUENCE</scope>
    <source>
        <strain evidence="1">DJ015</strain>
    </source>
</reference>
<evidence type="ECO:0000313" key="2">
    <source>
        <dbReference type="Proteomes" id="UP001194098"/>
    </source>
</evidence>
<proteinExistence type="predicted"/>
<dbReference type="Proteomes" id="UP001194098">
    <property type="component" value="Unassembled WGS sequence"/>
</dbReference>
<reference evidence="1" key="2">
    <citation type="journal article" date="2022" name="Nat. Biotechnol.">
        <title>Carbon-negative production of acetone and isopropanol by gas fermentation at industrial pilot scale.</title>
        <authorList>
            <person name="Liew F.E."/>
            <person name="Nogle R."/>
            <person name="Abdalla T."/>
            <person name="Rasor B.J."/>
            <person name="Canter C."/>
            <person name="Jensen R.O."/>
            <person name="Wang L."/>
            <person name="Strutz J."/>
            <person name="Chirania P."/>
            <person name="De Tissera S."/>
            <person name="Mueller A.P."/>
            <person name="Ruan Z."/>
            <person name="Gao A."/>
            <person name="Tran L."/>
            <person name="Engle N.L."/>
            <person name="Bromley J.C."/>
            <person name="Daniell J."/>
            <person name="Conrado R."/>
            <person name="Tschaplinski T.J."/>
            <person name="Giannone R.J."/>
            <person name="Hettich R.L."/>
            <person name="Karim A.S."/>
            <person name="Simpson S.D."/>
            <person name="Brown S.D."/>
            <person name="Leang C."/>
            <person name="Jewett M.C."/>
            <person name="Kopke M."/>
        </authorList>
    </citation>
    <scope>NUCLEOTIDE SEQUENCE</scope>
    <source>
        <strain evidence="1">DJ015</strain>
    </source>
</reference>
<gene>
    <name evidence="1" type="ORF">HGI39_04220</name>
</gene>
<protein>
    <submittedName>
        <fullName evidence="1">Virulence-related protein</fullName>
    </submittedName>
</protein>
<accession>A0AAW3W5L2</accession>
<organism evidence="1 2">
    <name type="scientific">Clostridium beijerinckii</name>
    <name type="common">Clostridium MP</name>
    <dbReference type="NCBI Taxonomy" id="1520"/>
    <lineage>
        <taxon>Bacteria</taxon>
        <taxon>Bacillati</taxon>
        <taxon>Bacillota</taxon>
        <taxon>Clostridia</taxon>
        <taxon>Eubacteriales</taxon>
        <taxon>Clostridiaceae</taxon>
        <taxon>Clostridium</taxon>
    </lineage>
</organism>
<comment type="caution">
    <text evidence="1">The sequence shown here is derived from an EMBL/GenBank/DDBJ whole genome shotgun (WGS) entry which is preliminary data.</text>
</comment>